<proteinExistence type="predicted"/>
<protein>
    <submittedName>
        <fullName evidence="2">Uncharacterized protein</fullName>
    </submittedName>
</protein>
<accession>A0A9P6XW61</accession>
<evidence type="ECO:0000313" key="2">
    <source>
        <dbReference type="EMBL" id="KAG1533675.1"/>
    </source>
</evidence>
<dbReference type="EMBL" id="JAANIT010003700">
    <property type="protein sequence ID" value="KAG1533675.1"/>
    <property type="molecule type" value="Genomic_DNA"/>
</dbReference>
<evidence type="ECO:0000313" key="3">
    <source>
        <dbReference type="Proteomes" id="UP000717996"/>
    </source>
</evidence>
<sequence>MPPQPHGLPHEFVFDKKQLEGYKTNQILADIRVDKWGDFDIVCSSINQHFPDVEASKAISLFKHSLRSINKNTTSMPMQLYTDRLITFLDKKPTKDRFLSAYSRVMDKMAIQSTVDHAKAKNELKADLVGTLLVEDALDKQAQNAMGGNTISSSSASLSTDADHPPSDDNNANDVIRKDAIEITSSDNIAHSPEDYNDCPDECADIITTKSTIEKAAIEIHKRYTQGGLISSAERSIMSSGLSGILDFVNANEDGQRLLFGAPQWMEMHAQYEHKFKETFTFARPSHLDEALTHIIHLCERSKEAAARVYLTKFMEANDVDEDSMMGLGLVLQLFDSLTIHRTMLDPLRRIQPTEYDVTFKLWLPLFDRLFAGTYISTRIAETSNTFTAINKRAMYANSHHHPIAFKIDIRFVHNCHHTSKMIDVAAAEAALDGSANDKIINDNAKLLREGKDILDKLLNASLEQHAANAMMGIVIQLDGFQGAVSSIHLDQDGLYVALPRQRLQYPRSIASLRRFSDTMDALLALKNQLCSISTIISSQMDLCKDKRASLGSKHARPATAIPPHHLTKKQRATWYSPPHNNPSLSCLPPLFLPFEED</sequence>
<name>A0A9P6XW61_RHIOR</name>
<dbReference type="Proteomes" id="UP000717996">
    <property type="component" value="Unassembled WGS sequence"/>
</dbReference>
<feature type="region of interest" description="Disordered" evidence="1">
    <location>
        <begin position="145"/>
        <end position="173"/>
    </location>
</feature>
<comment type="caution">
    <text evidence="2">The sequence shown here is derived from an EMBL/GenBank/DDBJ whole genome shotgun (WGS) entry which is preliminary data.</text>
</comment>
<reference evidence="2" key="1">
    <citation type="journal article" date="2020" name="Microb. Genom.">
        <title>Genetic diversity of clinical and environmental Mucorales isolates obtained from an investigation of mucormycosis cases among solid organ transplant recipients.</title>
        <authorList>
            <person name="Nguyen M.H."/>
            <person name="Kaul D."/>
            <person name="Muto C."/>
            <person name="Cheng S.J."/>
            <person name="Richter R.A."/>
            <person name="Bruno V.M."/>
            <person name="Liu G."/>
            <person name="Beyhan S."/>
            <person name="Sundermann A.J."/>
            <person name="Mounaud S."/>
            <person name="Pasculle A.W."/>
            <person name="Nierman W.C."/>
            <person name="Driscoll E."/>
            <person name="Cumbie R."/>
            <person name="Clancy C.J."/>
            <person name="Dupont C.L."/>
        </authorList>
    </citation>
    <scope>NUCLEOTIDE SEQUENCE</scope>
    <source>
        <strain evidence="2">GL16</strain>
    </source>
</reference>
<gene>
    <name evidence="2" type="ORF">G6F51_012493</name>
</gene>
<dbReference type="AlphaFoldDB" id="A0A9P6XW61"/>
<organism evidence="2 3">
    <name type="scientific">Rhizopus oryzae</name>
    <name type="common">Mucormycosis agent</name>
    <name type="synonym">Rhizopus arrhizus var. delemar</name>
    <dbReference type="NCBI Taxonomy" id="64495"/>
    <lineage>
        <taxon>Eukaryota</taxon>
        <taxon>Fungi</taxon>
        <taxon>Fungi incertae sedis</taxon>
        <taxon>Mucoromycota</taxon>
        <taxon>Mucoromycotina</taxon>
        <taxon>Mucoromycetes</taxon>
        <taxon>Mucorales</taxon>
        <taxon>Mucorineae</taxon>
        <taxon>Rhizopodaceae</taxon>
        <taxon>Rhizopus</taxon>
    </lineage>
</organism>
<evidence type="ECO:0000256" key="1">
    <source>
        <dbReference type="SAM" id="MobiDB-lite"/>
    </source>
</evidence>